<sequence>MSKSAVDIAMVGLAVGPAAIAGVGFASPYWGLAFSVGGGIAAGTIALVSQRYGAERFGAVDQAVRSSAALVVVGTLPLVAVFWLFATPLVSVLSSDAEAVALGASYLRVVALGVPFAALNLIGSRVFVGVDDASTPMVLRSGGAVGNMVLNAVFVFGLDWGVAGAALGTVLSNALVTGVFAVALVAGRLPGLGALPVQIDLRGAYVDSDVRQLVSIGVPVIGRNLVWTVAEFPMLAIVALFGREVVAAYVIARRIWGLMNTPGWGFGLASSSLVGRELGSGDEETAEAYGREIVRFAVAVYVVSAGIVFLFADPIVAAFVGDASGSTVPVAVSLVSAACVAIVLQGVAGGATGPLDASGDTRWPFYSQALGVFGVAIPLAYLGATTGLGLYGLYLAFLAETTVPAVLNYYRFSTDKWKEVSRGYRSEVPT</sequence>
<keyword evidence="4" id="KW-1003">Cell membrane</keyword>
<evidence type="ECO:0000256" key="6">
    <source>
        <dbReference type="ARBA" id="ARBA00022989"/>
    </source>
</evidence>
<keyword evidence="7" id="KW-0406">Ion transport</keyword>
<dbReference type="PANTHER" id="PTHR43298">
    <property type="entry name" value="MULTIDRUG RESISTANCE PROTEIN NORM-RELATED"/>
    <property type="match status" value="1"/>
</dbReference>
<feature type="transmembrane region" description="Helical" evidence="10">
    <location>
        <begin position="327"/>
        <end position="351"/>
    </location>
</feature>
<feature type="transmembrane region" description="Helical" evidence="10">
    <location>
        <begin position="29"/>
        <end position="48"/>
    </location>
</feature>
<dbReference type="eggNOG" id="arCOG01731">
    <property type="taxonomic scope" value="Archaea"/>
</dbReference>
<gene>
    <name evidence="11" type="ORF">K933_02356</name>
</gene>
<dbReference type="InterPro" id="IPR050222">
    <property type="entry name" value="MATE_MdtK"/>
</dbReference>
<dbReference type="EMBL" id="ASGZ01000005">
    <property type="protein sequence ID" value="ESP89788.1"/>
    <property type="molecule type" value="Genomic_DNA"/>
</dbReference>
<evidence type="ECO:0000256" key="7">
    <source>
        <dbReference type="ARBA" id="ARBA00023065"/>
    </source>
</evidence>
<keyword evidence="2" id="KW-0813">Transport</keyword>
<evidence type="ECO:0000256" key="8">
    <source>
        <dbReference type="ARBA" id="ARBA00023136"/>
    </source>
</evidence>
<protein>
    <recommendedName>
        <fullName evidence="9">Multidrug-efflux transporter</fullName>
    </recommendedName>
</protein>
<dbReference type="NCBIfam" id="TIGR00797">
    <property type="entry name" value="matE"/>
    <property type="match status" value="1"/>
</dbReference>
<evidence type="ECO:0000313" key="12">
    <source>
        <dbReference type="Proteomes" id="UP000017840"/>
    </source>
</evidence>
<evidence type="ECO:0000256" key="3">
    <source>
        <dbReference type="ARBA" id="ARBA00022449"/>
    </source>
</evidence>
<keyword evidence="6 10" id="KW-1133">Transmembrane helix</keyword>
<evidence type="ECO:0000256" key="2">
    <source>
        <dbReference type="ARBA" id="ARBA00022448"/>
    </source>
</evidence>
<keyword evidence="3" id="KW-0050">Antiport</keyword>
<dbReference type="PANTHER" id="PTHR43298:SF2">
    <property type="entry name" value="FMN_FAD EXPORTER YEEO-RELATED"/>
    <property type="match status" value="1"/>
</dbReference>
<keyword evidence="8 10" id="KW-0472">Membrane</keyword>
<comment type="subcellular location">
    <subcellularLocation>
        <location evidence="1">Cell membrane</location>
        <topology evidence="1">Multi-pass membrane protein</topology>
    </subcellularLocation>
</comment>
<accession>V4HJ39</accession>
<reference evidence="11 12" key="1">
    <citation type="journal article" date="2013" name="Genome Announc.">
        <title>Draft Genome Sequence of 'Candidatus Halobonum tyrrellensis' Strain G22, Isolated from the Hypersaline Waters of Lake Tyrrell, Australia.</title>
        <authorList>
            <person name="Ugalde J.A."/>
            <person name="Narasingarao P."/>
            <person name="Kuo S."/>
            <person name="Podell S."/>
            <person name="Allen E.E."/>
        </authorList>
    </citation>
    <scope>NUCLEOTIDE SEQUENCE [LARGE SCALE GENOMIC DNA]</scope>
    <source>
        <strain evidence="11 12">G22</strain>
    </source>
</reference>
<dbReference type="CDD" id="cd13137">
    <property type="entry name" value="MATE_NorM_like"/>
    <property type="match status" value="1"/>
</dbReference>
<keyword evidence="5 10" id="KW-0812">Transmembrane</keyword>
<evidence type="ECO:0000256" key="10">
    <source>
        <dbReference type="SAM" id="Phobius"/>
    </source>
</evidence>
<dbReference type="GO" id="GO:0015297">
    <property type="term" value="F:antiporter activity"/>
    <property type="evidence" value="ECO:0007669"/>
    <property type="project" value="UniProtKB-KW"/>
</dbReference>
<dbReference type="InterPro" id="IPR048279">
    <property type="entry name" value="MdtK-like"/>
</dbReference>
<feature type="transmembrane region" description="Helical" evidence="10">
    <location>
        <begin position="68"/>
        <end position="86"/>
    </location>
</feature>
<evidence type="ECO:0000313" key="11">
    <source>
        <dbReference type="EMBL" id="ESP89788.1"/>
    </source>
</evidence>
<proteinExistence type="predicted"/>
<dbReference type="PIRSF" id="PIRSF006603">
    <property type="entry name" value="DinF"/>
    <property type="match status" value="1"/>
</dbReference>
<evidence type="ECO:0000256" key="1">
    <source>
        <dbReference type="ARBA" id="ARBA00004651"/>
    </source>
</evidence>
<dbReference type="GO" id="GO:0006811">
    <property type="term" value="P:monoatomic ion transport"/>
    <property type="evidence" value="ECO:0007669"/>
    <property type="project" value="UniProtKB-KW"/>
</dbReference>
<name>V4HJ39_9EURY</name>
<evidence type="ECO:0000256" key="9">
    <source>
        <dbReference type="ARBA" id="ARBA00031636"/>
    </source>
</evidence>
<feature type="transmembrane region" description="Helical" evidence="10">
    <location>
        <begin position="106"/>
        <end position="128"/>
    </location>
</feature>
<feature type="transmembrane region" description="Helical" evidence="10">
    <location>
        <begin position="363"/>
        <end position="382"/>
    </location>
</feature>
<dbReference type="Pfam" id="PF01554">
    <property type="entry name" value="MatE"/>
    <property type="match status" value="2"/>
</dbReference>
<feature type="transmembrane region" description="Helical" evidence="10">
    <location>
        <begin position="5"/>
        <end position="23"/>
    </location>
</feature>
<evidence type="ECO:0000256" key="5">
    <source>
        <dbReference type="ARBA" id="ARBA00022692"/>
    </source>
</evidence>
<dbReference type="Proteomes" id="UP000017840">
    <property type="component" value="Unassembled WGS sequence"/>
</dbReference>
<dbReference type="AlphaFoldDB" id="V4HJ39"/>
<dbReference type="STRING" id="1324957.K933_02356"/>
<dbReference type="InterPro" id="IPR002528">
    <property type="entry name" value="MATE_fam"/>
</dbReference>
<dbReference type="GO" id="GO:0005886">
    <property type="term" value="C:plasma membrane"/>
    <property type="evidence" value="ECO:0007669"/>
    <property type="project" value="UniProtKB-SubCell"/>
</dbReference>
<keyword evidence="12" id="KW-1185">Reference proteome</keyword>
<dbReference type="PATRIC" id="fig|1324957.4.peg.477"/>
<feature type="transmembrane region" description="Helical" evidence="10">
    <location>
        <begin position="388"/>
        <end position="410"/>
    </location>
</feature>
<evidence type="ECO:0000256" key="4">
    <source>
        <dbReference type="ARBA" id="ARBA00022475"/>
    </source>
</evidence>
<organism evidence="11 12">
    <name type="scientific">Candidatus Halobonum tyrrellensis G22</name>
    <dbReference type="NCBI Taxonomy" id="1324957"/>
    <lineage>
        <taxon>Archaea</taxon>
        <taxon>Methanobacteriati</taxon>
        <taxon>Methanobacteriota</taxon>
        <taxon>Stenosarchaea group</taxon>
        <taxon>Halobacteria</taxon>
        <taxon>Halobacteriales</taxon>
        <taxon>Haloferacaceae</taxon>
        <taxon>Candidatus Halobonum</taxon>
    </lineage>
</organism>
<feature type="transmembrane region" description="Helical" evidence="10">
    <location>
        <begin position="298"/>
        <end position="321"/>
    </location>
</feature>
<dbReference type="GO" id="GO:0042910">
    <property type="term" value="F:xenobiotic transmembrane transporter activity"/>
    <property type="evidence" value="ECO:0007669"/>
    <property type="project" value="InterPro"/>
</dbReference>
<comment type="caution">
    <text evidence="11">The sequence shown here is derived from an EMBL/GenBank/DDBJ whole genome shotgun (WGS) entry which is preliminary data.</text>
</comment>